<feature type="modified residue" description="4-aspartylphosphate" evidence="1">
    <location>
        <position position="54"/>
    </location>
</feature>
<dbReference type="InterPro" id="IPR001789">
    <property type="entry name" value="Sig_transdc_resp-reg_receiver"/>
</dbReference>
<dbReference type="GO" id="GO:0003677">
    <property type="term" value="F:DNA binding"/>
    <property type="evidence" value="ECO:0007669"/>
    <property type="project" value="InterPro"/>
</dbReference>
<keyword evidence="5" id="KW-1185">Reference proteome</keyword>
<feature type="domain" description="Response regulatory" evidence="2">
    <location>
        <begin position="2"/>
        <end position="114"/>
    </location>
</feature>
<evidence type="ECO:0000313" key="4">
    <source>
        <dbReference type="EMBL" id="NER16783.1"/>
    </source>
</evidence>
<dbReference type="SMART" id="SM00448">
    <property type="entry name" value="REC"/>
    <property type="match status" value="1"/>
</dbReference>
<dbReference type="InterPro" id="IPR011006">
    <property type="entry name" value="CheY-like_superfamily"/>
</dbReference>
<protein>
    <submittedName>
        <fullName evidence="4">Response regulator</fullName>
    </submittedName>
</protein>
<dbReference type="Gene3D" id="3.40.50.2300">
    <property type="match status" value="1"/>
</dbReference>
<reference evidence="4 5" key="1">
    <citation type="submission" date="2020-01" db="EMBL/GenBank/DDBJ databases">
        <title>Spongiivirga citrea KCTC 32990T.</title>
        <authorList>
            <person name="Wang G."/>
        </authorList>
    </citation>
    <scope>NUCLEOTIDE SEQUENCE [LARGE SCALE GENOMIC DNA]</scope>
    <source>
        <strain evidence="4 5">KCTC 32990</strain>
    </source>
</reference>
<name>A0A6M0CIL1_9FLAO</name>
<dbReference type="RefSeq" id="WP_164030286.1">
    <property type="nucleotide sequence ID" value="NZ_JAABOQ010000002.1"/>
</dbReference>
<dbReference type="PROSITE" id="PS50110">
    <property type="entry name" value="RESPONSE_REGULATORY"/>
    <property type="match status" value="1"/>
</dbReference>
<sequence>MKVLIIEDEPNQLKYIVKLIEKYLQQVKVIETADSIAQSVEKIKYFKPDVLLADIQIKDGLSFEIFKEIPAEFEVIFITAFEKFRVEAMRHFAFHFLLKPIFPKDLIEAFDALRSVSSKKDSHNTIEKGFDFIKGLSDTIVLHSQGETNFVSAAKIIKCEASGSYTNLFLDDGKIHLVSKNLKHYEVLLKVHNFVRVSRFAIVNTNYIEKIIGDKELILRNGDRLSLSKMGKINIKAALS</sequence>
<dbReference type="Pfam" id="PF00072">
    <property type="entry name" value="Response_reg"/>
    <property type="match status" value="1"/>
</dbReference>
<dbReference type="Pfam" id="PF04397">
    <property type="entry name" value="LytTR"/>
    <property type="match status" value="1"/>
</dbReference>
<dbReference type="GO" id="GO:0000156">
    <property type="term" value="F:phosphorelay response regulator activity"/>
    <property type="evidence" value="ECO:0007669"/>
    <property type="project" value="InterPro"/>
</dbReference>
<dbReference type="Proteomes" id="UP000474296">
    <property type="component" value="Unassembled WGS sequence"/>
</dbReference>
<evidence type="ECO:0000313" key="5">
    <source>
        <dbReference type="Proteomes" id="UP000474296"/>
    </source>
</evidence>
<evidence type="ECO:0000259" key="3">
    <source>
        <dbReference type="PROSITE" id="PS50930"/>
    </source>
</evidence>
<dbReference type="EMBL" id="JAABOQ010000002">
    <property type="protein sequence ID" value="NER16783.1"/>
    <property type="molecule type" value="Genomic_DNA"/>
</dbReference>
<dbReference type="InterPro" id="IPR007492">
    <property type="entry name" value="LytTR_DNA-bd_dom"/>
</dbReference>
<dbReference type="PROSITE" id="PS50930">
    <property type="entry name" value="HTH_LYTTR"/>
    <property type="match status" value="1"/>
</dbReference>
<dbReference type="Gene3D" id="2.40.50.1020">
    <property type="entry name" value="LytTr DNA-binding domain"/>
    <property type="match status" value="1"/>
</dbReference>
<proteinExistence type="predicted"/>
<feature type="domain" description="HTH LytTR-type" evidence="3">
    <location>
        <begin position="140"/>
        <end position="240"/>
    </location>
</feature>
<gene>
    <name evidence="4" type="ORF">GWK10_06150</name>
</gene>
<comment type="caution">
    <text evidence="4">The sequence shown here is derived from an EMBL/GenBank/DDBJ whole genome shotgun (WGS) entry which is preliminary data.</text>
</comment>
<dbReference type="SUPFAM" id="SSF52172">
    <property type="entry name" value="CheY-like"/>
    <property type="match status" value="1"/>
</dbReference>
<dbReference type="InterPro" id="IPR046947">
    <property type="entry name" value="LytR-like"/>
</dbReference>
<organism evidence="4 5">
    <name type="scientific">Spongiivirga citrea</name>
    <dbReference type="NCBI Taxonomy" id="1481457"/>
    <lineage>
        <taxon>Bacteria</taxon>
        <taxon>Pseudomonadati</taxon>
        <taxon>Bacteroidota</taxon>
        <taxon>Flavobacteriia</taxon>
        <taxon>Flavobacteriales</taxon>
        <taxon>Flavobacteriaceae</taxon>
        <taxon>Spongiivirga</taxon>
    </lineage>
</organism>
<dbReference type="PANTHER" id="PTHR37299">
    <property type="entry name" value="TRANSCRIPTIONAL REGULATOR-RELATED"/>
    <property type="match status" value="1"/>
</dbReference>
<evidence type="ECO:0000259" key="2">
    <source>
        <dbReference type="PROSITE" id="PS50110"/>
    </source>
</evidence>
<dbReference type="AlphaFoldDB" id="A0A6M0CIL1"/>
<accession>A0A6M0CIL1</accession>
<keyword evidence="1" id="KW-0597">Phosphoprotein</keyword>
<dbReference type="PANTHER" id="PTHR37299:SF1">
    <property type="entry name" value="STAGE 0 SPORULATION PROTEIN A HOMOLOG"/>
    <property type="match status" value="1"/>
</dbReference>
<evidence type="ECO:0000256" key="1">
    <source>
        <dbReference type="PROSITE-ProRule" id="PRU00169"/>
    </source>
</evidence>
<dbReference type="SMART" id="SM00850">
    <property type="entry name" value="LytTR"/>
    <property type="match status" value="1"/>
</dbReference>